<comment type="subunit">
    <text evidence="2">Homodimer.</text>
</comment>
<keyword evidence="4" id="KW-0808">Transferase</keyword>
<dbReference type="CDD" id="cd00609">
    <property type="entry name" value="AAT_like"/>
    <property type="match status" value="1"/>
</dbReference>
<accession>A0A7S4BVE2</accession>
<dbReference type="InterPro" id="IPR015422">
    <property type="entry name" value="PyrdxlP-dep_Trfase_small"/>
</dbReference>
<gene>
    <name evidence="8" type="ORF">PCAR00345_LOCUS30905</name>
</gene>
<feature type="domain" description="Aminotransferase class I/classII large" evidence="7">
    <location>
        <begin position="106"/>
        <end position="477"/>
    </location>
</feature>
<comment type="cofactor">
    <cofactor evidence="1">
        <name>pyridoxal 5'-phosphate</name>
        <dbReference type="ChEBI" id="CHEBI:597326"/>
    </cofactor>
</comment>
<comment type="similarity">
    <text evidence="6">Belongs to the class-I pyridoxal-phosphate-dependent aminotransferase family. Alanine aminotransferase subfamily.</text>
</comment>
<dbReference type="InterPro" id="IPR004839">
    <property type="entry name" value="Aminotransferase_I/II_large"/>
</dbReference>
<evidence type="ECO:0000256" key="5">
    <source>
        <dbReference type="ARBA" id="ARBA00022898"/>
    </source>
</evidence>
<dbReference type="Pfam" id="PF00155">
    <property type="entry name" value="Aminotran_1_2"/>
    <property type="match status" value="1"/>
</dbReference>
<dbReference type="FunFam" id="3.40.640.10:FF:000012">
    <property type="entry name" value="alanine aminotransferase 2"/>
    <property type="match status" value="1"/>
</dbReference>
<evidence type="ECO:0000256" key="6">
    <source>
        <dbReference type="ARBA" id="ARBA00025785"/>
    </source>
</evidence>
<evidence type="ECO:0000259" key="7">
    <source>
        <dbReference type="Pfam" id="PF00155"/>
    </source>
</evidence>
<dbReference type="Gene3D" id="3.90.1150.10">
    <property type="entry name" value="Aspartate Aminotransferase, domain 1"/>
    <property type="match status" value="1"/>
</dbReference>
<dbReference type="InterPro" id="IPR045088">
    <property type="entry name" value="ALAT1/2-like"/>
</dbReference>
<dbReference type="Gene3D" id="3.40.640.10">
    <property type="entry name" value="Type I PLP-dependent aspartate aminotransferase-like (Major domain)"/>
    <property type="match status" value="1"/>
</dbReference>
<dbReference type="GO" id="GO:0030170">
    <property type="term" value="F:pyridoxal phosphate binding"/>
    <property type="evidence" value="ECO:0007669"/>
    <property type="project" value="InterPro"/>
</dbReference>
<dbReference type="UniPathway" id="UPA00528">
    <property type="reaction ID" value="UER00586"/>
</dbReference>
<evidence type="ECO:0000313" key="8">
    <source>
        <dbReference type="EMBL" id="CAE0778266.1"/>
    </source>
</evidence>
<dbReference type="EMBL" id="HBIZ01048304">
    <property type="protein sequence ID" value="CAE0778266.1"/>
    <property type="molecule type" value="Transcribed_RNA"/>
</dbReference>
<dbReference type="FunFam" id="3.90.1150.10:FF:000010">
    <property type="entry name" value="Alanine aminotransferase 2"/>
    <property type="match status" value="1"/>
</dbReference>
<dbReference type="SUPFAM" id="SSF53383">
    <property type="entry name" value="PLP-dependent transferases"/>
    <property type="match status" value="1"/>
</dbReference>
<reference evidence="8" key="1">
    <citation type="submission" date="2021-01" db="EMBL/GenBank/DDBJ databases">
        <authorList>
            <person name="Corre E."/>
            <person name="Pelletier E."/>
            <person name="Niang G."/>
            <person name="Scheremetjew M."/>
            <person name="Finn R."/>
            <person name="Kale V."/>
            <person name="Holt S."/>
            <person name="Cochrane G."/>
            <person name="Meng A."/>
            <person name="Brown T."/>
            <person name="Cohen L."/>
        </authorList>
    </citation>
    <scope>NUCLEOTIDE SEQUENCE</scope>
    <source>
        <strain evidence="8">CCMP645</strain>
    </source>
</reference>
<keyword evidence="5" id="KW-0663">Pyridoxal phosphate</keyword>
<protein>
    <recommendedName>
        <fullName evidence="7">Aminotransferase class I/classII large domain-containing protein</fullName>
    </recommendedName>
</protein>
<sequence length="495" mass="53921">MHSPPAFRAGSLELRRGLAALALPDINQQVVKAEYAVRGAIILRAAEIKEEMAKNASAFPFDKLVECNIGNPQALKQQPLTFNRQVLSLLTFPALLEMPALLESFPPDAVARAKEYLAAIPQGIGAYSDSQGFPIVCQQVADFISARDGHPASREDIFLTDGASKGVQLMIKLILRNEQDGVLVPIPQYPLYSATLALENANFVGYYLSEESAWALPVEELERSLDSAKSKGINMRALVVINPGNPTGNSLPVENVRDIINFCSRNDLVLMADEVYQENVYDSARPFNSFKKVLREMSPEPPLQLVSFHSTSKGFLGECGLRGGYMEVIGFDPQVKAQILKMASIGLCSNTVGQLVTGLMVQPPKPGDASYESYMAEKQGILGSLKRRAVKLVDALNKLEGVTCQSAQGAMYAFPCISFPPKALAAAEAAGKPPDAFYAMALLEKTGIVVVPGSGFGQRDGTWHFRTTFLPPEHDMEGVMGRLADFHKEFMAKYK</sequence>
<dbReference type="AlphaFoldDB" id="A0A7S4BVE2"/>
<dbReference type="PANTHER" id="PTHR11751:SF29">
    <property type="entry name" value="ALANINE TRANSAMINASE"/>
    <property type="match status" value="1"/>
</dbReference>
<dbReference type="FunFam" id="1.10.287.1970:FF:000001">
    <property type="entry name" value="Alanine aminotransferase 2"/>
    <property type="match status" value="1"/>
</dbReference>
<keyword evidence="3" id="KW-0032">Aminotransferase</keyword>
<dbReference type="GO" id="GO:0008483">
    <property type="term" value="F:transaminase activity"/>
    <property type="evidence" value="ECO:0007669"/>
    <property type="project" value="UniProtKB-KW"/>
</dbReference>
<evidence type="ECO:0000256" key="1">
    <source>
        <dbReference type="ARBA" id="ARBA00001933"/>
    </source>
</evidence>
<dbReference type="GO" id="GO:0042853">
    <property type="term" value="P:L-alanine catabolic process"/>
    <property type="evidence" value="ECO:0007669"/>
    <property type="project" value="UniProtKB-UniPathway"/>
</dbReference>
<evidence type="ECO:0000256" key="4">
    <source>
        <dbReference type="ARBA" id="ARBA00022679"/>
    </source>
</evidence>
<evidence type="ECO:0000256" key="3">
    <source>
        <dbReference type="ARBA" id="ARBA00022576"/>
    </source>
</evidence>
<proteinExistence type="inferred from homology"/>
<organism evidence="8">
    <name type="scientific">Chrysotila carterae</name>
    <name type="common">Marine alga</name>
    <name type="synonym">Syracosphaera carterae</name>
    <dbReference type="NCBI Taxonomy" id="13221"/>
    <lineage>
        <taxon>Eukaryota</taxon>
        <taxon>Haptista</taxon>
        <taxon>Haptophyta</taxon>
        <taxon>Prymnesiophyceae</taxon>
        <taxon>Isochrysidales</taxon>
        <taxon>Isochrysidaceae</taxon>
        <taxon>Chrysotila</taxon>
    </lineage>
</organism>
<dbReference type="Gene3D" id="1.10.287.1970">
    <property type="match status" value="1"/>
</dbReference>
<dbReference type="InterPro" id="IPR015421">
    <property type="entry name" value="PyrdxlP-dep_Trfase_major"/>
</dbReference>
<dbReference type="PANTHER" id="PTHR11751">
    <property type="entry name" value="ALANINE AMINOTRANSFERASE"/>
    <property type="match status" value="1"/>
</dbReference>
<name>A0A7S4BVE2_CHRCT</name>
<dbReference type="InterPro" id="IPR015424">
    <property type="entry name" value="PyrdxlP-dep_Trfase"/>
</dbReference>
<evidence type="ECO:0000256" key="2">
    <source>
        <dbReference type="ARBA" id="ARBA00011738"/>
    </source>
</evidence>